<accession>A0A512C284</accession>
<feature type="domain" description="Transposase IS110-like N-terminal" evidence="1">
    <location>
        <begin position="4"/>
        <end position="145"/>
    </location>
</feature>
<evidence type="ECO:0000313" key="2">
    <source>
        <dbReference type="EMBL" id="GEO18326.1"/>
    </source>
</evidence>
<organism evidence="2 3">
    <name type="scientific">Microvirga aerophila</name>
    <dbReference type="NCBI Taxonomy" id="670291"/>
    <lineage>
        <taxon>Bacteria</taxon>
        <taxon>Pseudomonadati</taxon>
        <taxon>Pseudomonadota</taxon>
        <taxon>Alphaproteobacteria</taxon>
        <taxon>Hyphomicrobiales</taxon>
        <taxon>Methylobacteriaceae</taxon>
        <taxon>Microvirga</taxon>
    </lineage>
</organism>
<dbReference type="GO" id="GO:0006313">
    <property type="term" value="P:DNA transposition"/>
    <property type="evidence" value="ECO:0007669"/>
    <property type="project" value="InterPro"/>
</dbReference>
<evidence type="ECO:0000259" key="1">
    <source>
        <dbReference type="Pfam" id="PF01548"/>
    </source>
</evidence>
<dbReference type="PANTHER" id="PTHR33055:SF13">
    <property type="entry name" value="TRANSPOSASE"/>
    <property type="match status" value="1"/>
</dbReference>
<dbReference type="Pfam" id="PF01548">
    <property type="entry name" value="DEDD_Tnp_IS110"/>
    <property type="match status" value="1"/>
</dbReference>
<sequence>MRVIGLDVHRTFAAVAVLDNTQLSHPGRVDLTREAVLAFGRKLRPDDEVVIEATVNTTMIAHLLRPFLGKVVIANPLQVRAIAHAKIKADKIDATVLAKLHASGFLPEVWMPDEATETLRRLVSQRTQVVQQMTRVKNRIHSILHAT</sequence>
<reference evidence="2 3" key="1">
    <citation type="submission" date="2019-07" db="EMBL/GenBank/DDBJ databases">
        <title>Whole genome shotgun sequence of Microvirga aerophila NBRC 106136.</title>
        <authorList>
            <person name="Hosoyama A."/>
            <person name="Uohara A."/>
            <person name="Ohji S."/>
            <person name="Ichikawa N."/>
        </authorList>
    </citation>
    <scope>NUCLEOTIDE SEQUENCE [LARGE SCALE GENOMIC DNA]</scope>
    <source>
        <strain evidence="2 3">NBRC 106136</strain>
    </source>
</reference>
<comment type="caution">
    <text evidence="2">The sequence shown here is derived from an EMBL/GenBank/DDBJ whole genome shotgun (WGS) entry which is preliminary data.</text>
</comment>
<keyword evidence="3" id="KW-1185">Reference proteome</keyword>
<proteinExistence type="predicted"/>
<name>A0A512C284_9HYPH</name>
<dbReference type="AlphaFoldDB" id="A0A512C284"/>
<gene>
    <name evidence="2" type="ORF">MAE02_60220</name>
</gene>
<dbReference type="GO" id="GO:0004803">
    <property type="term" value="F:transposase activity"/>
    <property type="evidence" value="ECO:0007669"/>
    <property type="project" value="InterPro"/>
</dbReference>
<dbReference type="InterPro" id="IPR047650">
    <property type="entry name" value="Transpos_IS110"/>
</dbReference>
<dbReference type="InterPro" id="IPR002525">
    <property type="entry name" value="Transp_IS110-like_N"/>
</dbReference>
<dbReference type="Proteomes" id="UP000321085">
    <property type="component" value="Unassembled WGS sequence"/>
</dbReference>
<dbReference type="GO" id="GO:0003677">
    <property type="term" value="F:DNA binding"/>
    <property type="evidence" value="ECO:0007669"/>
    <property type="project" value="InterPro"/>
</dbReference>
<protein>
    <recommendedName>
        <fullName evidence="1">Transposase IS110-like N-terminal domain-containing protein</fullName>
    </recommendedName>
</protein>
<dbReference type="PANTHER" id="PTHR33055">
    <property type="entry name" value="TRANSPOSASE FOR INSERTION SEQUENCE ELEMENT IS1111A"/>
    <property type="match status" value="1"/>
</dbReference>
<dbReference type="EMBL" id="BJYU01000181">
    <property type="protein sequence ID" value="GEO18326.1"/>
    <property type="molecule type" value="Genomic_DNA"/>
</dbReference>
<evidence type="ECO:0000313" key="3">
    <source>
        <dbReference type="Proteomes" id="UP000321085"/>
    </source>
</evidence>